<dbReference type="InterPro" id="IPR000432">
    <property type="entry name" value="DNA_mismatch_repair_MutS_C"/>
</dbReference>
<dbReference type="InterPro" id="IPR036187">
    <property type="entry name" value="DNA_mismatch_repair_MutS_sf"/>
</dbReference>
<dbReference type="GO" id="GO:0140664">
    <property type="term" value="F:ATP-dependent DNA damage sensor activity"/>
    <property type="evidence" value="ECO:0007669"/>
    <property type="project" value="InterPro"/>
</dbReference>
<dbReference type="SUPFAM" id="SSF48334">
    <property type="entry name" value="DNA repair protein MutS, domain III"/>
    <property type="match status" value="1"/>
</dbReference>
<reference evidence="13" key="1">
    <citation type="submission" date="2023-01" db="EMBL/GenBank/DDBJ databases">
        <title>Colletotrichum chrysophilum M932 genome sequence.</title>
        <authorList>
            <person name="Baroncelli R."/>
        </authorList>
    </citation>
    <scope>NUCLEOTIDE SEQUENCE</scope>
    <source>
        <strain evidence="13">M932</strain>
    </source>
</reference>
<dbReference type="FunFam" id="3.40.50.300:FF:000870">
    <property type="entry name" value="MutS protein homolog 4"/>
    <property type="match status" value="1"/>
</dbReference>
<keyword evidence="6" id="KW-0469">Meiosis</keyword>
<feature type="region of interest" description="Disordered" evidence="10">
    <location>
        <begin position="64"/>
        <end position="174"/>
    </location>
</feature>
<dbReference type="GO" id="GO:0007131">
    <property type="term" value="P:reciprocal meiotic recombination"/>
    <property type="evidence" value="ECO:0007669"/>
    <property type="project" value="TreeGrafter"/>
</dbReference>
<name>A0AAD9EBK1_9PEZI</name>
<evidence type="ECO:0000256" key="5">
    <source>
        <dbReference type="ARBA" id="ARBA00023125"/>
    </source>
</evidence>
<dbReference type="Gene3D" id="3.40.50.300">
    <property type="entry name" value="P-loop containing nucleotide triphosphate hydrolases"/>
    <property type="match status" value="1"/>
</dbReference>
<comment type="similarity">
    <text evidence="1">Belongs to the DNA mismatch repair MutS family. MSH3 subfamily.</text>
</comment>
<dbReference type="GO" id="GO:0030983">
    <property type="term" value="F:mismatched DNA binding"/>
    <property type="evidence" value="ECO:0007669"/>
    <property type="project" value="InterPro"/>
</dbReference>
<evidence type="ECO:0000256" key="7">
    <source>
        <dbReference type="ARBA" id="ARBA00025902"/>
    </source>
</evidence>
<dbReference type="Proteomes" id="UP001243330">
    <property type="component" value="Unassembled WGS sequence"/>
</dbReference>
<dbReference type="PANTHER" id="PTHR11361">
    <property type="entry name" value="DNA MISMATCH REPAIR PROTEIN MUTS FAMILY MEMBER"/>
    <property type="match status" value="1"/>
</dbReference>
<keyword evidence="5" id="KW-0238">DNA-binding</keyword>
<feature type="compositionally biased region" description="Polar residues" evidence="10">
    <location>
        <begin position="999"/>
        <end position="1009"/>
    </location>
</feature>
<dbReference type="Pfam" id="PF05192">
    <property type="entry name" value="MutS_III"/>
    <property type="match status" value="1"/>
</dbReference>
<feature type="compositionally biased region" description="Low complexity" evidence="10">
    <location>
        <begin position="121"/>
        <end position="134"/>
    </location>
</feature>
<dbReference type="AlphaFoldDB" id="A0AAD9EBK1"/>
<evidence type="ECO:0000256" key="9">
    <source>
        <dbReference type="ARBA" id="ARBA00073774"/>
    </source>
</evidence>
<feature type="compositionally biased region" description="Polar residues" evidence="10">
    <location>
        <begin position="64"/>
        <end position="109"/>
    </location>
</feature>
<evidence type="ECO:0000256" key="4">
    <source>
        <dbReference type="ARBA" id="ARBA00022840"/>
    </source>
</evidence>
<dbReference type="InterPro" id="IPR036678">
    <property type="entry name" value="MutS_con_dom_sf"/>
</dbReference>
<evidence type="ECO:0000256" key="1">
    <source>
        <dbReference type="ARBA" id="ARBA00007094"/>
    </source>
</evidence>
<keyword evidence="4" id="KW-0067">ATP-binding</keyword>
<feature type="compositionally biased region" description="Acidic residues" evidence="10">
    <location>
        <begin position="970"/>
        <end position="996"/>
    </location>
</feature>
<protein>
    <recommendedName>
        <fullName evidence="2 9">DNA mismatch repair protein MSH3</fullName>
    </recommendedName>
    <alternativeName>
        <fullName evidence="2 9">DNA mismatch repair protein MSH3</fullName>
    </alternativeName>
    <alternativeName>
        <fullName evidence="8">MutS protein homolog 3</fullName>
    </alternativeName>
</protein>
<keyword evidence="3" id="KW-0547">Nucleotide-binding</keyword>
<feature type="domain" description="DNA mismatch repair proteins mutS family" evidence="12">
    <location>
        <begin position="693"/>
        <end position="901"/>
    </location>
</feature>
<gene>
    <name evidence="13" type="ORF">CCHR01_14806</name>
</gene>
<dbReference type="InterPro" id="IPR027417">
    <property type="entry name" value="P-loop_NTPase"/>
</dbReference>
<dbReference type="GO" id="GO:0005634">
    <property type="term" value="C:nucleus"/>
    <property type="evidence" value="ECO:0007669"/>
    <property type="project" value="TreeGrafter"/>
</dbReference>
<comment type="caution">
    <text evidence="13">The sequence shown here is derived from an EMBL/GenBank/DDBJ whole genome shotgun (WGS) entry which is preliminary data.</text>
</comment>
<feature type="domain" description="DNA mismatch repair protein MutS core" evidence="11">
    <location>
        <begin position="352"/>
        <end position="677"/>
    </location>
</feature>
<dbReference type="EMBL" id="JAQOWY010000406">
    <property type="protein sequence ID" value="KAK1842580.1"/>
    <property type="molecule type" value="Genomic_DNA"/>
</dbReference>
<evidence type="ECO:0000256" key="8">
    <source>
        <dbReference type="ARBA" id="ARBA00029792"/>
    </source>
</evidence>
<dbReference type="SUPFAM" id="SSF53150">
    <property type="entry name" value="DNA repair protein MutS, domain II"/>
    <property type="match status" value="1"/>
</dbReference>
<dbReference type="SUPFAM" id="SSF52540">
    <property type="entry name" value="P-loop containing nucleoside triphosphate hydrolases"/>
    <property type="match status" value="1"/>
</dbReference>
<evidence type="ECO:0000256" key="2">
    <source>
        <dbReference type="ARBA" id="ARBA00022151"/>
    </source>
</evidence>
<dbReference type="InterPro" id="IPR007696">
    <property type="entry name" value="DNA_mismatch_repair_MutS_core"/>
</dbReference>
<dbReference type="SMART" id="SM00533">
    <property type="entry name" value="MUTSd"/>
    <property type="match status" value="1"/>
</dbReference>
<comment type="subunit">
    <text evidence="7">Heterodimer consisting of MSH2-MSH3 (MutS beta). Forms a ternary complex with MutL alpha (MLH1-PMS1).</text>
</comment>
<dbReference type="Gene3D" id="1.10.1420.10">
    <property type="match status" value="2"/>
</dbReference>
<organism evidence="13 14">
    <name type="scientific">Colletotrichum chrysophilum</name>
    <dbReference type="NCBI Taxonomy" id="1836956"/>
    <lineage>
        <taxon>Eukaryota</taxon>
        <taxon>Fungi</taxon>
        <taxon>Dikarya</taxon>
        <taxon>Ascomycota</taxon>
        <taxon>Pezizomycotina</taxon>
        <taxon>Sordariomycetes</taxon>
        <taxon>Hypocreomycetidae</taxon>
        <taxon>Glomerellales</taxon>
        <taxon>Glomerellaceae</taxon>
        <taxon>Colletotrichum</taxon>
        <taxon>Colletotrichum gloeosporioides species complex</taxon>
    </lineage>
</organism>
<accession>A0AAD9EBK1</accession>
<dbReference type="PANTHER" id="PTHR11361:SF21">
    <property type="entry name" value="MUTS PROTEIN HOMOLOG 4"/>
    <property type="match status" value="1"/>
</dbReference>
<dbReference type="InterPro" id="IPR045076">
    <property type="entry name" value="MutS"/>
</dbReference>
<evidence type="ECO:0000256" key="3">
    <source>
        <dbReference type="ARBA" id="ARBA00022741"/>
    </source>
</evidence>
<dbReference type="Pfam" id="PF00488">
    <property type="entry name" value="MutS_V"/>
    <property type="match status" value="1"/>
</dbReference>
<evidence type="ECO:0000259" key="12">
    <source>
        <dbReference type="SMART" id="SM00534"/>
    </source>
</evidence>
<feature type="compositionally biased region" description="Polar residues" evidence="10">
    <location>
        <begin position="135"/>
        <end position="168"/>
    </location>
</feature>
<evidence type="ECO:0000313" key="14">
    <source>
        <dbReference type="Proteomes" id="UP001243330"/>
    </source>
</evidence>
<evidence type="ECO:0000313" key="13">
    <source>
        <dbReference type="EMBL" id="KAK1842580.1"/>
    </source>
</evidence>
<evidence type="ECO:0000256" key="10">
    <source>
        <dbReference type="SAM" id="MobiDB-lite"/>
    </source>
</evidence>
<proteinExistence type="inferred from homology"/>
<feature type="region of interest" description="Disordered" evidence="10">
    <location>
        <begin position="968"/>
        <end position="1009"/>
    </location>
</feature>
<dbReference type="GO" id="GO:0006298">
    <property type="term" value="P:mismatch repair"/>
    <property type="evidence" value="ECO:0007669"/>
    <property type="project" value="InterPro"/>
</dbReference>
<evidence type="ECO:0000259" key="11">
    <source>
        <dbReference type="SMART" id="SM00533"/>
    </source>
</evidence>
<evidence type="ECO:0000256" key="6">
    <source>
        <dbReference type="ARBA" id="ARBA00023254"/>
    </source>
</evidence>
<keyword evidence="14" id="KW-1185">Reference proteome</keyword>
<dbReference type="SMART" id="SM00534">
    <property type="entry name" value="MUTSac"/>
    <property type="match status" value="1"/>
</dbReference>
<dbReference type="GO" id="GO:0005524">
    <property type="term" value="F:ATP binding"/>
    <property type="evidence" value="ECO:0007669"/>
    <property type="project" value="UniProtKB-KW"/>
</dbReference>
<sequence length="1009" mass="113485">MPLQVLQEIFQLRICGSINSTTLIEDWEISRCHPNWATNEHLTLPPPHRVAMEDRRLAGARSVSSFRIAQTRTPISRESSPYFSSQARDPNNKSTNSTYFTATPEASSSTDRRAGLVYTPSYDYYDDTSGTTGSRQPKPSSGQSYDSKSGQSYTSRPGTSYSSRTSRTPLPGSENHKIVCALTEARGVTPSVGMASINVATGEVILSQISDSRFFTRTIHELQIMEPHVVLIVSTACPPNPKSRLYSHIEENMPGTKIAPVDRRCWSELEGMHRVNTCAFREDAESIKVALEGSFYATCSFAAAVSFIEDHYAIRVFPNSLRVRFQSCEDTMMIDVSTILSLEIIQNLRKPQSKDNLVGLLNQTKTPMGSRVLRSNLLQPSTLKEAYLDPRYEAVEELHKSVDMFVDVRKALSFHDVEKMLTRLVLVPPQPSIAATESSMDSVLKVKAFVDGLPDLYQAMRPAVSPLLTKIRDLFRPEMIAPLRTLIYETIHEDVTHTKKALDQRNQRAFAVKAGVNGLLDVARQAYKENTEDVHKHVDQVNGELDLDAKLQYDPKRGYSLHMREVNFEDRPIPDILVNRVVKRGNLECMTIRLKQLNQRISDSVAEIAMQCDKVIEDLIDNIRTQIAVLYRICESVALLDMLASFAHVSSTYDWVRPEVSDTLALKAARHPILDRELKEECVPNDFYADDNYRFQIITGCNMSGKTTYIKSIALLQIMAQIGCFVPAERATLPIVHSIFARVSTDDNIEANLSSFSKEMREMAFILKYGAILARNMPLLMMCSNVDDKSMVIIDELGRATSARDGLAIAIAMAEALIQSRAKVWFTTHFAQLAEVLNDRPGVLNLHLASHLSNTSRGDPRLTMTYKVESGKVEEIPYGILLAKAMDFPKRFLDVAEHVSQSIREDRLKKQQTSEARRLVRERKLVLSLHEQLKQARNSQMDDAALASYLKRLQVEFVERFEALRVAGSPDEDSEEVLDEEENETFEDDDIFDSVDVESLSTRSPAGTT</sequence>